<name>A0A7I9XVK3_9MYCO</name>
<keyword evidence="3" id="KW-1185">Reference proteome</keyword>
<protein>
    <submittedName>
        <fullName evidence="2">Mercury transporter MerC</fullName>
    </submittedName>
</protein>
<accession>A0A7I9XVK3</accession>
<keyword evidence="1" id="KW-0472">Membrane</keyword>
<dbReference type="AlphaFoldDB" id="A0A7I9XVK3"/>
<dbReference type="InterPro" id="IPR004891">
    <property type="entry name" value="Mercury-R_MerC"/>
</dbReference>
<reference evidence="2 3" key="1">
    <citation type="journal article" date="2019" name="Emerg. Microbes Infect.">
        <title>Comprehensive subspecies identification of 175 nontuberculous mycobacteria species based on 7547 genomic profiles.</title>
        <authorList>
            <person name="Matsumoto Y."/>
            <person name="Kinjo T."/>
            <person name="Motooka D."/>
            <person name="Nabeya D."/>
            <person name="Jung N."/>
            <person name="Uechi K."/>
            <person name="Horii T."/>
            <person name="Iida T."/>
            <person name="Fujita J."/>
            <person name="Nakamura S."/>
        </authorList>
    </citation>
    <scope>NUCLEOTIDE SEQUENCE [LARGE SCALE GENOMIC DNA]</scope>
    <source>
        <strain evidence="2 3">JCM 17322</strain>
    </source>
</reference>
<feature type="transmembrane region" description="Helical" evidence="1">
    <location>
        <begin position="12"/>
        <end position="43"/>
    </location>
</feature>
<dbReference type="GO" id="GO:0015097">
    <property type="term" value="F:mercury ion transmembrane transporter activity"/>
    <property type="evidence" value="ECO:0007669"/>
    <property type="project" value="InterPro"/>
</dbReference>
<feature type="transmembrane region" description="Helical" evidence="1">
    <location>
        <begin position="80"/>
        <end position="99"/>
    </location>
</feature>
<dbReference type="NCBIfam" id="NF010318">
    <property type="entry name" value="PRK13755.1"/>
    <property type="match status" value="1"/>
</dbReference>
<dbReference type="EMBL" id="BLKW01000002">
    <property type="protein sequence ID" value="GFG73810.1"/>
    <property type="molecule type" value="Genomic_DNA"/>
</dbReference>
<feature type="transmembrane region" description="Helical" evidence="1">
    <location>
        <begin position="105"/>
        <end position="123"/>
    </location>
</feature>
<evidence type="ECO:0000256" key="1">
    <source>
        <dbReference type="SAM" id="Phobius"/>
    </source>
</evidence>
<gene>
    <name evidence="2" type="ORF">MBOT_11750</name>
</gene>
<dbReference type="Proteomes" id="UP000465361">
    <property type="component" value="Unassembled WGS sequence"/>
</dbReference>
<organism evidence="2 3">
    <name type="scientific">Mycobacterium botniense</name>
    <dbReference type="NCBI Taxonomy" id="84962"/>
    <lineage>
        <taxon>Bacteria</taxon>
        <taxon>Bacillati</taxon>
        <taxon>Actinomycetota</taxon>
        <taxon>Actinomycetes</taxon>
        <taxon>Mycobacteriales</taxon>
        <taxon>Mycobacteriaceae</taxon>
        <taxon>Mycobacterium</taxon>
    </lineage>
</organism>
<evidence type="ECO:0000313" key="2">
    <source>
        <dbReference type="EMBL" id="GFG73810.1"/>
    </source>
</evidence>
<dbReference type="PROSITE" id="PS51257">
    <property type="entry name" value="PROKAR_LIPOPROTEIN"/>
    <property type="match status" value="1"/>
</dbReference>
<keyword evidence="1" id="KW-1133">Transmembrane helix</keyword>
<comment type="caution">
    <text evidence="2">The sequence shown here is derived from an EMBL/GenBank/DDBJ whole genome shotgun (WGS) entry which is preliminary data.</text>
</comment>
<dbReference type="GO" id="GO:0016020">
    <property type="term" value="C:membrane"/>
    <property type="evidence" value="ECO:0007669"/>
    <property type="project" value="InterPro"/>
</dbReference>
<dbReference type="NCBIfam" id="NF033784">
    <property type="entry name" value="transport_merC"/>
    <property type="match status" value="1"/>
</dbReference>
<proteinExistence type="predicted"/>
<feature type="transmembrane region" description="Helical" evidence="1">
    <location>
        <begin position="49"/>
        <end position="68"/>
    </location>
</feature>
<evidence type="ECO:0000313" key="3">
    <source>
        <dbReference type="Proteomes" id="UP000465361"/>
    </source>
</evidence>
<dbReference type="Pfam" id="PF03203">
    <property type="entry name" value="MerC"/>
    <property type="match status" value="1"/>
</dbReference>
<sequence>MQQIVRMMTDKVGVVGTVVSAMACAMCFPAVGAIGAALGLGFLSRWEDVFINVLPLFAVLVLVANALGAHRQWRRSALGVIGPILVLIGWVSFMSGVLAHGPARVVLYAGLVVMVVYAVWDLVSPRRRRCGPEGCELPAEHR</sequence>
<keyword evidence="1" id="KW-0812">Transmembrane</keyword>